<sequence length="733" mass="80792">MSPSSRSARPDDVHLELSDVEPIKSSGREIPRELETIQEQLEQKTDWKLRLSALKHLQGLVLGSHEVLRPVLPRCREALLNQVQDLRSALVREACVTIQLMASTFRHDFDFFALPALRVLLKSSSVTMLIIAESCHQCALAVVTHCRTVRVFQVLLEQLKVKNGSQRKNALELVLLALECYSTTSLERHIESLQEALRAALEDPQQPVREAARRCYVAFEAKFQERAQQFCSQLDAPRQRMLRKDAERAAGGCTAGESAPQKTREPSREPRAEPRAQRAHRLQWAQAMKSGNGEENVEGPNQDSSPDRSEPLAEPPLEEESPVEERAEILPAQEHSIAEVDQADKGEPKKSCPPQVPAEELLWEILQGSNSLEPFLARISAEVLAHQRELLRQLGTVLAGEVKEPDLRPRALKLLEALAQHRLPALKGASLTELLQQLIRVCGAWPLLQAKPLNSGGSGAGLQRAALRTLRTLYRSENQVFRDAAGDLYPAAFKALTALLPELAASPVPAVPAVPAPVLPAEKEGQRALVMALNGLTSSCSQARSAALDALEELLQSFPQTTDFAEVLASKLFQRHTCAHQSLGQSEELRKIRRLLERLLSALEPLRAMEILLPLVAEPGASGSAALQLLPLSVRRLVARQALDHLVLILPALSNALSCDVAETRKAAIFCLVDLYLSVGEEAMAFFEKELSPSQQKLVALYAERQRCAISESYEKEECKVGVFGVLTPPSTC</sequence>
<dbReference type="InterPro" id="IPR034085">
    <property type="entry name" value="TOG"/>
</dbReference>
<evidence type="ECO:0000256" key="1">
    <source>
        <dbReference type="SAM" id="MobiDB-lite"/>
    </source>
</evidence>
<feature type="compositionally biased region" description="Basic and acidic residues" evidence="1">
    <location>
        <begin position="262"/>
        <end position="276"/>
    </location>
</feature>
<dbReference type="Gene3D" id="1.25.10.10">
    <property type="entry name" value="Leucine-rich Repeat Variant"/>
    <property type="match status" value="2"/>
</dbReference>
<dbReference type="InterPro" id="IPR011989">
    <property type="entry name" value="ARM-like"/>
</dbReference>
<dbReference type="SUPFAM" id="SSF48371">
    <property type="entry name" value="ARM repeat"/>
    <property type="match status" value="1"/>
</dbReference>
<accession>A0ABP0J992</accession>
<feature type="region of interest" description="Disordered" evidence="1">
    <location>
        <begin position="242"/>
        <end position="324"/>
    </location>
</feature>
<evidence type="ECO:0000313" key="4">
    <source>
        <dbReference type="Proteomes" id="UP001642484"/>
    </source>
</evidence>
<gene>
    <name evidence="3" type="ORF">CCMP2556_LOCUS10280</name>
</gene>
<protein>
    <recommendedName>
        <fullName evidence="2">TOG domain-containing protein</fullName>
    </recommendedName>
</protein>
<name>A0ABP0J992_9DINO</name>
<comment type="caution">
    <text evidence="3">The sequence shown here is derived from an EMBL/GenBank/DDBJ whole genome shotgun (WGS) entry which is preliminary data.</text>
</comment>
<evidence type="ECO:0000259" key="2">
    <source>
        <dbReference type="SMART" id="SM01349"/>
    </source>
</evidence>
<dbReference type="Proteomes" id="UP001642484">
    <property type="component" value="Unassembled WGS sequence"/>
</dbReference>
<dbReference type="EMBL" id="CAXAMN010004780">
    <property type="protein sequence ID" value="CAK9010961.1"/>
    <property type="molecule type" value="Genomic_DNA"/>
</dbReference>
<reference evidence="3 4" key="1">
    <citation type="submission" date="2024-02" db="EMBL/GenBank/DDBJ databases">
        <authorList>
            <person name="Chen Y."/>
            <person name="Shah S."/>
            <person name="Dougan E. K."/>
            <person name="Thang M."/>
            <person name="Chan C."/>
        </authorList>
    </citation>
    <scope>NUCLEOTIDE SEQUENCE [LARGE SCALE GENOMIC DNA]</scope>
</reference>
<dbReference type="PANTHER" id="PTHR21567:SF9">
    <property type="entry name" value="CLIP-ASSOCIATING PROTEIN"/>
    <property type="match status" value="1"/>
</dbReference>
<dbReference type="SMART" id="SM01349">
    <property type="entry name" value="TOG"/>
    <property type="match status" value="2"/>
</dbReference>
<evidence type="ECO:0000313" key="3">
    <source>
        <dbReference type="EMBL" id="CAK9010961.1"/>
    </source>
</evidence>
<keyword evidence="4" id="KW-1185">Reference proteome</keyword>
<dbReference type="PANTHER" id="PTHR21567">
    <property type="entry name" value="CLASP"/>
    <property type="match status" value="1"/>
</dbReference>
<feature type="domain" description="TOG" evidence="2">
    <location>
        <begin position="466"/>
        <end position="712"/>
    </location>
</feature>
<dbReference type="InterPro" id="IPR024395">
    <property type="entry name" value="CLASP_N_dom"/>
</dbReference>
<organism evidence="3 4">
    <name type="scientific">Durusdinium trenchii</name>
    <dbReference type="NCBI Taxonomy" id="1381693"/>
    <lineage>
        <taxon>Eukaryota</taxon>
        <taxon>Sar</taxon>
        <taxon>Alveolata</taxon>
        <taxon>Dinophyceae</taxon>
        <taxon>Suessiales</taxon>
        <taxon>Symbiodiniaceae</taxon>
        <taxon>Durusdinium</taxon>
    </lineage>
</organism>
<feature type="domain" description="TOG" evidence="2">
    <location>
        <begin position="16"/>
        <end position="255"/>
    </location>
</feature>
<proteinExistence type="predicted"/>
<dbReference type="Pfam" id="PF12348">
    <property type="entry name" value="CLASP_N"/>
    <property type="match status" value="1"/>
</dbReference>
<dbReference type="InterPro" id="IPR016024">
    <property type="entry name" value="ARM-type_fold"/>
</dbReference>